<reference evidence="1" key="1">
    <citation type="submission" date="2020-09" db="EMBL/GenBank/DDBJ databases">
        <title>Brevundimonas sp. LVF2 isolated from a puddle in Goettingen, Germany.</title>
        <authorList>
            <person name="Friedrich I."/>
            <person name="Klassen A."/>
            <person name="Hannes N."/>
            <person name="Schneider D."/>
            <person name="Hertel R."/>
            <person name="Daniel R."/>
        </authorList>
    </citation>
    <scope>NUCLEOTIDE SEQUENCE</scope>
    <source>
        <strain evidence="1">LVF2</strain>
    </source>
</reference>
<keyword evidence="1" id="KW-0966">Cell projection</keyword>
<dbReference type="AlphaFoldDB" id="A0A975C277"/>
<dbReference type="Gene3D" id="3.30.160.170">
    <property type="entry name" value="FlaG-like"/>
    <property type="match status" value="1"/>
</dbReference>
<gene>
    <name evidence="1" type="ORF">IFJ75_11890</name>
</gene>
<dbReference type="Pfam" id="PF03646">
    <property type="entry name" value="FlaG"/>
    <property type="match status" value="1"/>
</dbReference>
<protein>
    <submittedName>
        <fullName evidence="1">Flagellar protein FlaG</fullName>
    </submittedName>
</protein>
<evidence type="ECO:0000313" key="2">
    <source>
        <dbReference type="Proteomes" id="UP000663918"/>
    </source>
</evidence>
<dbReference type="SUPFAM" id="SSF160214">
    <property type="entry name" value="FlaG-like"/>
    <property type="match status" value="1"/>
</dbReference>
<sequence>METNAKLSLVIPAPAVTPAATTGDESPVTKSSSEVEQAAQYRLVIEEGPTIGSFIYKTMDSATGEIVRQFPREQVIRMAEAKKYDAGSVFDTTA</sequence>
<evidence type="ECO:0000313" key="1">
    <source>
        <dbReference type="EMBL" id="QTC89991.1"/>
    </source>
</evidence>
<keyword evidence="1" id="KW-0282">Flagellum</keyword>
<dbReference type="EMBL" id="CP062222">
    <property type="protein sequence ID" value="QTC89991.1"/>
    <property type="molecule type" value="Genomic_DNA"/>
</dbReference>
<dbReference type="KEGG" id="bgoe:IFJ75_11890"/>
<dbReference type="RefSeq" id="WP_207868406.1">
    <property type="nucleotide sequence ID" value="NZ_CP062222.1"/>
</dbReference>
<dbReference type="Proteomes" id="UP000663918">
    <property type="component" value="Chromosome"/>
</dbReference>
<accession>A0A975C277</accession>
<keyword evidence="1" id="KW-0969">Cilium</keyword>
<name>A0A975C277_9CAUL</name>
<dbReference type="InterPro" id="IPR005186">
    <property type="entry name" value="FlaG"/>
</dbReference>
<organism evidence="1 2">
    <name type="scientific">Brevundimonas goettingensis</name>
    <dbReference type="NCBI Taxonomy" id="2774190"/>
    <lineage>
        <taxon>Bacteria</taxon>
        <taxon>Pseudomonadati</taxon>
        <taxon>Pseudomonadota</taxon>
        <taxon>Alphaproteobacteria</taxon>
        <taxon>Caulobacterales</taxon>
        <taxon>Caulobacteraceae</taxon>
        <taxon>Brevundimonas</taxon>
    </lineage>
</organism>
<dbReference type="InterPro" id="IPR035924">
    <property type="entry name" value="FlaG-like_sf"/>
</dbReference>
<keyword evidence="2" id="KW-1185">Reference proteome</keyword>
<proteinExistence type="predicted"/>